<dbReference type="OrthoDB" id="9803667at2"/>
<dbReference type="AlphaFoldDB" id="L2F8Y5"/>
<keyword evidence="8 15" id="KW-0547">Nucleotide-binding</keyword>
<dbReference type="Pfam" id="PF01687">
    <property type="entry name" value="Flavokinase"/>
    <property type="match status" value="1"/>
</dbReference>
<comment type="similarity">
    <text evidence="15">Belongs to the ribF family.</text>
</comment>
<organism evidence="17 18">
    <name type="scientific">Moraxella macacae 0408225</name>
    <dbReference type="NCBI Taxonomy" id="1230338"/>
    <lineage>
        <taxon>Bacteria</taxon>
        <taxon>Pseudomonadati</taxon>
        <taxon>Pseudomonadota</taxon>
        <taxon>Gammaproteobacteria</taxon>
        <taxon>Moraxellales</taxon>
        <taxon>Moraxellaceae</taxon>
        <taxon>Moraxella</taxon>
    </lineage>
</organism>
<accession>L2F8Y5</accession>
<gene>
    <name evidence="17" type="ORF">MOMA_00940</name>
</gene>
<dbReference type="eggNOG" id="COG0196">
    <property type="taxonomic scope" value="Bacteria"/>
</dbReference>
<dbReference type="GO" id="GO:0009398">
    <property type="term" value="P:FMN biosynthetic process"/>
    <property type="evidence" value="ECO:0007669"/>
    <property type="project" value="UniProtKB-UniRule"/>
</dbReference>
<keyword evidence="18" id="KW-1185">Reference proteome</keyword>
<sequence>MNIYSLEKLINHSQQLPKCILTIGNFDGVHLGHQAMLHKLCQTAKAQNFATAVMIFEPQPREFFDPNNAPPRLTNCAEKLALLQDFGIQNVIIAEFNDAFRNLSADEFATILRNIGVCGLVLGDDFRFGHDRVGDSNFLQNAGFFVSNLDTVENREYGRISSTKVREFLLNGDLSKAKQILGRDYAMTGEVLHGDKIGRTLNFPTANVALNRIKPALQGVFAVDATLNNKQNFAHFSQNQQNGLTGFRPNSLFGTASIGIRPSVAKPHDWRLEIFFPNFQGNLYGQVLNVRFLYFLHAERDYQNLAALQIGIANDVKALLAWRDQALLLNNN</sequence>
<evidence type="ECO:0000256" key="14">
    <source>
        <dbReference type="ARBA" id="ARBA00049494"/>
    </source>
</evidence>
<evidence type="ECO:0000256" key="10">
    <source>
        <dbReference type="ARBA" id="ARBA00022827"/>
    </source>
</evidence>
<keyword evidence="10 15" id="KW-0274">FAD</keyword>
<dbReference type="PANTHER" id="PTHR22749:SF6">
    <property type="entry name" value="RIBOFLAVIN KINASE"/>
    <property type="match status" value="1"/>
</dbReference>
<evidence type="ECO:0000313" key="18">
    <source>
        <dbReference type="Proteomes" id="UP000023795"/>
    </source>
</evidence>
<evidence type="ECO:0000256" key="9">
    <source>
        <dbReference type="ARBA" id="ARBA00022777"/>
    </source>
</evidence>
<dbReference type="InterPro" id="IPR014729">
    <property type="entry name" value="Rossmann-like_a/b/a_fold"/>
</dbReference>
<keyword evidence="11 15" id="KW-0067">ATP-binding</keyword>
<dbReference type="GO" id="GO:0009231">
    <property type="term" value="P:riboflavin biosynthetic process"/>
    <property type="evidence" value="ECO:0007669"/>
    <property type="project" value="InterPro"/>
</dbReference>
<evidence type="ECO:0000256" key="3">
    <source>
        <dbReference type="ARBA" id="ARBA00005201"/>
    </source>
</evidence>
<comment type="function">
    <text evidence="1">Catalyzes the phosphorylation of riboflavin to FMN followed by the adenylation of FMN to FAD.</text>
</comment>
<dbReference type="STRING" id="1230338.MOMA_00940"/>
<evidence type="ECO:0000256" key="2">
    <source>
        <dbReference type="ARBA" id="ARBA00004726"/>
    </source>
</evidence>
<evidence type="ECO:0000256" key="1">
    <source>
        <dbReference type="ARBA" id="ARBA00002121"/>
    </source>
</evidence>
<evidence type="ECO:0000256" key="11">
    <source>
        <dbReference type="ARBA" id="ARBA00022840"/>
    </source>
</evidence>
<dbReference type="RefSeq" id="WP_009501332.1">
    <property type="nucleotide sequence ID" value="NZ_ANIN01000001.1"/>
</dbReference>
<dbReference type="FunFam" id="3.40.50.620:FF:000021">
    <property type="entry name" value="Riboflavin biosynthesis protein"/>
    <property type="match status" value="1"/>
</dbReference>
<dbReference type="InterPro" id="IPR015864">
    <property type="entry name" value="FAD_synthase"/>
</dbReference>
<evidence type="ECO:0000256" key="8">
    <source>
        <dbReference type="ARBA" id="ARBA00022741"/>
    </source>
</evidence>
<dbReference type="PATRIC" id="fig|1230338.3.peg.201"/>
<dbReference type="SUPFAM" id="SSF52374">
    <property type="entry name" value="Nucleotidylyl transferase"/>
    <property type="match status" value="1"/>
</dbReference>
<dbReference type="GO" id="GO:0006747">
    <property type="term" value="P:FAD biosynthetic process"/>
    <property type="evidence" value="ECO:0007669"/>
    <property type="project" value="UniProtKB-UniRule"/>
</dbReference>
<dbReference type="EC" id="2.7.1.26" evidence="15"/>
<dbReference type="EC" id="2.7.7.2" evidence="15"/>
<dbReference type="SMART" id="SM00904">
    <property type="entry name" value="Flavokinase"/>
    <property type="match status" value="1"/>
</dbReference>
<comment type="pathway">
    <text evidence="3 15">Cofactor biosynthesis; FMN biosynthesis; FMN from riboflavin (ATP route): step 1/1.</text>
</comment>
<reference evidence="17 18" key="1">
    <citation type="journal article" date="2013" name="Genome Announc.">
        <title>Genome Sequence of Moraxella macacae 0408225, a Novel Bacterial Species Isolated from a Cynomolgus Macaque with Epistaxis.</title>
        <authorList>
            <person name="Ladner J.T."/>
            <person name="Whitehouse C.A."/>
            <person name="Koroleva G.I."/>
            <person name="Palacios G.F."/>
        </authorList>
    </citation>
    <scope>NUCLEOTIDE SEQUENCE [LARGE SCALE GENOMIC DNA]</scope>
    <source>
        <strain evidence="17 18">0408225</strain>
    </source>
</reference>
<evidence type="ECO:0000256" key="13">
    <source>
        <dbReference type="ARBA" id="ARBA00047880"/>
    </source>
</evidence>
<keyword evidence="9 15" id="KW-0418">Kinase</keyword>
<keyword evidence="7 15" id="KW-0548">Nucleotidyltransferase</keyword>
<name>L2F8Y5_9GAMM</name>
<dbReference type="Gene3D" id="2.40.30.30">
    <property type="entry name" value="Riboflavin kinase-like"/>
    <property type="match status" value="1"/>
</dbReference>
<evidence type="ECO:0000259" key="16">
    <source>
        <dbReference type="SMART" id="SM00904"/>
    </source>
</evidence>
<dbReference type="InterPro" id="IPR023468">
    <property type="entry name" value="Riboflavin_kinase"/>
</dbReference>
<comment type="catalytic activity">
    <reaction evidence="13 15">
        <text>riboflavin + ATP = FMN + ADP + H(+)</text>
        <dbReference type="Rhea" id="RHEA:14357"/>
        <dbReference type="ChEBI" id="CHEBI:15378"/>
        <dbReference type="ChEBI" id="CHEBI:30616"/>
        <dbReference type="ChEBI" id="CHEBI:57986"/>
        <dbReference type="ChEBI" id="CHEBI:58210"/>
        <dbReference type="ChEBI" id="CHEBI:456216"/>
        <dbReference type="EC" id="2.7.1.26"/>
    </reaction>
</comment>
<dbReference type="CDD" id="cd02064">
    <property type="entry name" value="FAD_synthetase_N"/>
    <property type="match status" value="1"/>
</dbReference>
<dbReference type="EMBL" id="ANIN01000001">
    <property type="protein sequence ID" value="ELA08933.1"/>
    <property type="molecule type" value="Genomic_DNA"/>
</dbReference>
<evidence type="ECO:0000256" key="6">
    <source>
        <dbReference type="ARBA" id="ARBA00022679"/>
    </source>
</evidence>
<protein>
    <recommendedName>
        <fullName evidence="15">Riboflavin biosynthesis protein</fullName>
    </recommendedName>
    <domain>
        <recommendedName>
            <fullName evidence="15">Riboflavin kinase</fullName>
            <ecNumber evidence="15">2.7.1.26</ecNumber>
        </recommendedName>
        <alternativeName>
            <fullName evidence="15">Flavokinase</fullName>
        </alternativeName>
    </domain>
    <domain>
        <recommendedName>
            <fullName evidence="15">FMN adenylyltransferase</fullName>
            <ecNumber evidence="15">2.7.7.2</ecNumber>
        </recommendedName>
        <alternativeName>
            <fullName evidence="15">FAD pyrophosphorylase</fullName>
        </alternativeName>
        <alternativeName>
            <fullName evidence="15">FAD synthase</fullName>
        </alternativeName>
    </domain>
</protein>
<dbReference type="GO" id="GO:0003919">
    <property type="term" value="F:FMN adenylyltransferase activity"/>
    <property type="evidence" value="ECO:0007669"/>
    <property type="project" value="UniProtKB-UniRule"/>
</dbReference>
<comment type="pathway">
    <text evidence="2 15">Cofactor biosynthesis; FAD biosynthesis; FAD from FMN: step 1/1.</text>
</comment>
<dbReference type="UniPathway" id="UPA00276">
    <property type="reaction ID" value="UER00406"/>
</dbReference>
<dbReference type="InterPro" id="IPR002606">
    <property type="entry name" value="Riboflavin_kinase_bac"/>
</dbReference>
<keyword evidence="5 15" id="KW-0288">FMN</keyword>
<evidence type="ECO:0000256" key="12">
    <source>
        <dbReference type="ARBA" id="ARBA00023268"/>
    </source>
</evidence>
<dbReference type="Gene3D" id="3.40.50.620">
    <property type="entry name" value="HUPs"/>
    <property type="match status" value="1"/>
</dbReference>
<dbReference type="InterPro" id="IPR023465">
    <property type="entry name" value="Riboflavin_kinase_dom_sf"/>
</dbReference>
<evidence type="ECO:0000256" key="5">
    <source>
        <dbReference type="ARBA" id="ARBA00022643"/>
    </source>
</evidence>
<dbReference type="SUPFAM" id="SSF82114">
    <property type="entry name" value="Riboflavin kinase-like"/>
    <property type="match status" value="1"/>
</dbReference>
<dbReference type="UniPathway" id="UPA00277">
    <property type="reaction ID" value="UER00407"/>
</dbReference>
<dbReference type="GO" id="GO:0005524">
    <property type="term" value="F:ATP binding"/>
    <property type="evidence" value="ECO:0007669"/>
    <property type="project" value="UniProtKB-UniRule"/>
</dbReference>
<dbReference type="NCBIfam" id="TIGR00083">
    <property type="entry name" value="ribF"/>
    <property type="match status" value="1"/>
</dbReference>
<evidence type="ECO:0000313" key="17">
    <source>
        <dbReference type="EMBL" id="ELA08933.1"/>
    </source>
</evidence>
<proteinExistence type="inferred from homology"/>
<keyword evidence="12" id="KW-0511">Multifunctional enzyme</keyword>
<keyword evidence="6 15" id="KW-0808">Transferase</keyword>
<feature type="domain" description="Riboflavin kinase" evidence="16">
    <location>
        <begin position="180"/>
        <end position="324"/>
    </location>
</feature>
<comment type="catalytic activity">
    <reaction evidence="14 15">
        <text>FMN + ATP + H(+) = FAD + diphosphate</text>
        <dbReference type="Rhea" id="RHEA:17237"/>
        <dbReference type="ChEBI" id="CHEBI:15378"/>
        <dbReference type="ChEBI" id="CHEBI:30616"/>
        <dbReference type="ChEBI" id="CHEBI:33019"/>
        <dbReference type="ChEBI" id="CHEBI:57692"/>
        <dbReference type="ChEBI" id="CHEBI:58210"/>
        <dbReference type="EC" id="2.7.7.2"/>
    </reaction>
</comment>
<dbReference type="PIRSF" id="PIRSF004491">
    <property type="entry name" value="FAD_Synth"/>
    <property type="match status" value="1"/>
</dbReference>
<evidence type="ECO:0000256" key="15">
    <source>
        <dbReference type="PIRNR" id="PIRNR004491"/>
    </source>
</evidence>
<dbReference type="GO" id="GO:0008531">
    <property type="term" value="F:riboflavin kinase activity"/>
    <property type="evidence" value="ECO:0007669"/>
    <property type="project" value="UniProtKB-UniRule"/>
</dbReference>
<dbReference type="InterPro" id="IPR015865">
    <property type="entry name" value="Riboflavin_kinase_bac/euk"/>
</dbReference>
<comment type="caution">
    <text evidence="17">The sequence shown here is derived from an EMBL/GenBank/DDBJ whole genome shotgun (WGS) entry which is preliminary data.</text>
</comment>
<evidence type="ECO:0000256" key="4">
    <source>
        <dbReference type="ARBA" id="ARBA00022630"/>
    </source>
</evidence>
<dbReference type="Proteomes" id="UP000023795">
    <property type="component" value="Unassembled WGS sequence"/>
</dbReference>
<dbReference type="PANTHER" id="PTHR22749">
    <property type="entry name" value="RIBOFLAVIN KINASE/FMN ADENYLYLTRANSFERASE"/>
    <property type="match status" value="1"/>
</dbReference>
<evidence type="ECO:0000256" key="7">
    <source>
        <dbReference type="ARBA" id="ARBA00022695"/>
    </source>
</evidence>
<dbReference type="Pfam" id="PF06574">
    <property type="entry name" value="FAD_syn"/>
    <property type="match status" value="1"/>
</dbReference>
<keyword evidence="4 15" id="KW-0285">Flavoprotein</keyword>